<feature type="transmembrane region" description="Helical" evidence="8">
    <location>
        <begin position="45"/>
        <end position="64"/>
    </location>
</feature>
<reference evidence="11" key="1">
    <citation type="submission" date="2017-11" db="EMBL/GenBank/DDBJ databases">
        <authorList>
            <person name="Kajale S.C."/>
            <person name="Sharma A."/>
        </authorList>
    </citation>
    <scope>NUCLEOTIDE SEQUENCE</scope>
    <source>
        <strain evidence="11">LS1_42</strain>
    </source>
</reference>
<evidence type="ECO:0000256" key="6">
    <source>
        <dbReference type="ARBA" id="ARBA00023065"/>
    </source>
</evidence>
<dbReference type="RefSeq" id="WP_148859076.1">
    <property type="nucleotide sequence ID" value="NZ_PHNJ01000009.1"/>
</dbReference>
<feature type="transmembrane region" description="Helical" evidence="8">
    <location>
        <begin position="279"/>
        <end position="303"/>
    </location>
</feature>
<feature type="transmembrane region" description="Helical" evidence="8">
    <location>
        <begin position="309"/>
        <end position="331"/>
    </location>
</feature>
<proteinExistence type="predicted"/>
<gene>
    <name evidence="11" type="ORF">CV102_16400</name>
</gene>
<evidence type="ECO:0000256" key="1">
    <source>
        <dbReference type="ARBA" id="ARBA00004141"/>
    </source>
</evidence>
<feature type="transmembrane region" description="Helical" evidence="8">
    <location>
        <begin position="129"/>
        <end position="149"/>
    </location>
</feature>
<keyword evidence="5 8" id="KW-1133">Transmembrane helix</keyword>
<evidence type="ECO:0000256" key="4">
    <source>
        <dbReference type="ARBA" id="ARBA00022692"/>
    </source>
</evidence>
<keyword evidence="4 8" id="KW-0812">Transmembrane</keyword>
<keyword evidence="12" id="KW-1185">Reference proteome</keyword>
<feature type="transmembrane region" description="Helical" evidence="8">
    <location>
        <begin position="20"/>
        <end position="38"/>
    </location>
</feature>
<feature type="domain" description="Cation/H+ exchanger transmembrane" evidence="10">
    <location>
        <begin position="29"/>
        <end position="390"/>
    </location>
</feature>
<feature type="transmembrane region" description="Helical" evidence="8">
    <location>
        <begin position="250"/>
        <end position="267"/>
    </location>
</feature>
<dbReference type="PANTHER" id="PTHR43562">
    <property type="entry name" value="NAPA-TYPE SODIUM/HYDROGEN ANTIPORTER"/>
    <property type="match status" value="1"/>
</dbReference>
<feature type="transmembrane region" description="Helical" evidence="8">
    <location>
        <begin position="191"/>
        <end position="215"/>
    </location>
</feature>
<dbReference type="Gene3D" id="3.40.50.12370">
    <property type="match status" value="1"/>
</dbReference>
<dbReference type="GO" id="GO:1902600">
    <property type="term" value="P:proton transmembrane transport"/>
    <property type="evidence" value="ECO:0007669"/>
    <property type="project" value="InterPro"/>
</dbReference>
<feature type="transmembrane region" description="Helical" evidence="8">
    <location>
        <begin position="101"/>
        <end position="123"/>
    </location>
</feature>
<evidence type="ECO:0000256" key="7">
    <source>
        <dbReference type="ARBA" id="ARBA00023136"/>
    </source>
</evidence>
<evidence type="ECO:0000256" key="3">
    <source>
        <dbReference type="ARBA" id="ARBA00022449"/>
    </source>
</evidence>
<feature type="transmembrane region" description="Helical" evidence="8">
    <location>
        <begin position="161"/>
        <end position="185"/>
    </location>
</feature>
<dbReference type="GO" id="GO:0015297">
    <property type="term" value="F:antiporter activity"/>
    <property type="evidence" value="ECO:0007669"/>
    <property type="project" value="UniProtKB-KW"/>
</dbReference>
<dbReference type="Pfam" id="PF00999">
    <property type="entry name" value="Na_H_Exchanger"/>
    <property type="match status" value="1"/>
</dbReference>
<feature type="transmembrane region" description="Helical" evidence="8">
    <location>
        <begin position="227"/>
        <end position="244"/>
    </location>
</feature>
<evidence type="ECO:0000259" key="9">
    <source>
        <dbReference type="Pfam" id="PF00582"/>
    </source>
</evidence>
<protein>
    <submittedName>
        <fullName evidence="11">Cation:proton antiporter</fullName>
    </submittedName>
</protein>
<dbReference type="SUPFAM" id="SSF52402">
    <property type="entry name" value="Adenine nucleotide alpha hydrolases-like"/>
    <property type="match status" value="1"/>
</dbReference>
<dbReference type="Gene3D" id="1.20.1530.20">
    <property type="match status" value="1"/>
</dbReference>
<comment type="subcellular location">
    <subcellularLocation>
        <location evidence="1">Membrane</location>
        <topology evidence="1">Multi-pass membrane protein</topology>
    </subcellularLocation>
</comment>
<keyword evidence="3" id="KW-0050">Antiport</keyword>
<dbReference type="InterPro" id="IPR006016">
    <property type="entry name" value="UspA"/>
</dbReference>
<name>A0A8J8Q330_9EURY</name>
<dbReference type="Proteomes" id="UP000766904">
    <property type="component" value="Unassembled WGS sequence"/>
</dbReference>
<evidence type="ECO:0000313" key="12">
    <source>
        <dbReference type="Proteomes" id="UP000766904"/>
    </source>
</evidence>
<evidence type="ECO:0000256" key="2">
    <source>
        <dbReference type="ARBA" id="ARBA00022448"/>
    </source>
</evidence>
<keyword evidence="6" id="KW-0406">Ion transport</keyword>
<accession>A0A8J8Q330</accession>
<dbReference type="GO" id="GO:0016020">
    <property type="term" value="C:membrane"/>
    <property type="evidence" value="ECO:0007669"/>
    <property type="project" value="UniProtKB-SubCell"/>
</dbReference>
<dbReference type="EMBL" id="PHNJ01000009">
    <property type="protein sequence ID" value="TYL37548.1"/>
    <property type="molecule type" value="Genomic_DNA"/>
</dbReference>
<evidence type="ECO:0000256" key="5">
    <source>
        <dbReference type="ARBA" id="ARBA00022989"/>
    </source>
</evidence>
<dbReference type="PANTHER" id="PTHR43562:SF4">
    <property type="entry name" value="NA(+)_H(+) ANTIPORTER NHAS5"/>
    <property type="match status" value="1"/>
</dbReference>
<feature type="transmembrane region" description="Helical" evidence="8">
    <location>
        <begin position="367"/>
        <end position="387"/>
    </location>
</feature>
<evidence type="ECO:0000256" key="8">
    <source>
        <dbReference type="SAM" id="Phobius"/>
    </source>
</evidence>
<dbReference type="InterPro" id="IPR006153">
    <property type="entry name" value="Cation/H_exchanger_TM"/>
</dbReference>
<evidence type="ECO:0000259" key="10">
    <source>
        <dbReference type="Pfam" id="PF00999"/>
    </source>
</evidence>
<feature type="transmembrane region" description="Helical" evidence="8">
    <location>
        <begin position="70"/>
        <end position="89"/>
    </location>
</feature>
<comment type="caution">
    <text evidence="11">The sequence shown here is derived from an EMBL/GenBank/DDBJ whole genome shotgun (WGS) entry which is preliminary data.</text>
</comment>
<dbReference type="Pfam" id="PF00582">
    <property type="entry name" value="Usp"/>
    <property type="match status" value="1"/>
</dbReference>
<evidence type="ECO:0000313" key="11">
    <source>
        <dbReference type="EMBL" id="TYL37548.1"/>
    </source>
</evidence>
<feature type="domain" description="UspA" evidence="9">
    <location>
        <begin position="445"/>
        <end position="545"/>
    </location>
</feature>
<dbReference type="InterPro" id="IPR038770">
    <property type="entry name" value="Na+/solute_symporter_sf"/>
</dbReference>
<organism evidence="11 12">
    <name type="scientific">Natronococcus pandeyae</name>
    <dbReference type="NCBI Taxonomy" id="2055836"/>
    <lineage>
        <taxon>Archaea</taxon>
        <taxon>Methanobacteriati</taxon>
        <taxon>Methanobacteriota</taxon>
        <taxon>Stenosarchaea group</taxon>
        <taxon>Halobacteria</taxon>
        <taxon>Halobacteriales</taxon>
        <taxon>Natrialbaceae</taxon>
        <taxon>Natronococcus</taxon>
    </lineage>
</organism>
<dbReference type="AlphaFoldDB" id="A0A8J8Q330"/>
<sequence length="689" mass="74405">MITPVISFVADGVGLPLEQPVLIFTLAMLIFLVGPLLVKRLGQPGIVGIVVFGAIIGPGATGIVEHSDAIELLGEVGLIYLLFTVGLELDLQGFKEAPENAALFGLTSFFLPFTVGTIATYTILGLDMWAALLLSSVFASHTLLAYPIVNRFGVTKNRAVTAVFGGILFTDTLALVVLAIVIGAVQDGLSALLFGQIILSLVLLFGGAWFLLPPVSRWFFQNFSEESYFEFLFVMVAIFAAASLAEVLDLAPILGAFVAGLALNQLIPGGGTLMNRVEFVGNAFFIPFFLLHVGMLVDLGVIFDGPETLQIAALVTGIMIATKGAAAWVVAQVQGYTKHERDVIFGLSTGQAAAALAITLIGFEAGLFSSAILNAVVLLLLITALVSPWMTERAANRLALEREVEGEDDSARDPNILLPLSHNAELQRRLLELSFVVKGEGGTNPVHVMTVVQPDTGRPTEQQIANVQAELDELAAEGSAAEVPIETEARVNHNVASGVVQGSVEVQADQIIMGWDATQSFSHRIFGSIIDQVLERTNLPVLISRLGHPINTTRRIFVVVPIGADHHEGFYEAVHFVKRIAANLGAELNVLVVEGSGHQFEQLFSLVEEDVTAEFDSISDWGRLLPTLEEETEDDDLIVAISPRRGDVGWHNELEDLPARLADMPPESFITIHPRQGEPEYDRQYLRLK</sequence>
<keyword evidence="7 8" id="KW-0472">Membrane</keyword>
<dbReference type="OrthoDB" id="12029at2157"/>
<keyword evidence="2" id="KW-0813">Transport</keyword>
<feature type="transmembrane region" description="Helical" evidence="8">
    <location>
        <begin position="343"/>
        <end position="361"/>
    </location>
</feature>